<keyword evidence="4" id="KW-1185">Reference proteome</keyword>
<feature type="compositionally biased region" description="Basic and acidic residues" evidence="1">
    <location>
        <begin position="43"/>
        <end position="54"/>
    </location>
</feature>
<accession>A0AAD4PPB7</accession>
<dbReference type="Gene3D" id="2.40.10.10">
    <property type="entry name" value="Trypsin-like serine proteases"/>
    <property type="match status" value="1"/>
</dbReference>
<protein>
    <submittedName>
        <fullName evidence="3">Uncharacterized protein</fullName>
    </submittedName>
</protein>
<gene>
    <name evidence="3" type="ORF">KR093_008206</name>
</gene>
<feature type="chain" id="PRO_5042049820" evidence="2">
    <location>
        <begin position="21"/>
        <end position="283"/>
    </location>
</feature>
<keyword evidence="2" id="KW-0732">Signal</keyword>
<evidence type="ECO:0000256" key="1">
    <source>
        <dbReference type="SAM" id="MobiDB-lite"/>
    </source>
</evidence>
<dbReference type="Proteomes" id="UP001200034">
    <property type="component" value="Unassembled WGS sequence"/>
</dbReference>
<dbReference type="InterPro" id="IPR009003">
    <property type="entry name" value="Peptidase_S1_PA"/>
</dbReference>
<name>A0AAD4PPB7_9MUSC</name>
<sequence>STMFYHRLLLLALTLKVATPSEHYHRYMLSDYRPQHTKKLYKDYRPVPRPRDDQDQVNDMRNQPLDQPMVALSGSKKKMPLHKLVVRGFEADKLSQFAWPVIVGAAIAIITLENNQKKLIYKTSTEEVLELDPGNIQTYDKLTLQFLKNSEFYMNTTMRLCQNILRPKDSVSLMSFSRTRQTFRSRKSVVLSQSECREKLNDLAGKIVTDEVICVRNPKRIQKCQSLLGLPLIFEDELCGLQFIGHNCPNYSGVDLYARVLDRNRFAGETLLQMAAKIENAMP</sequence>
<dbReference type="EMBL" id="JAJJHW010000824">
    <property type="protein sequence ID" value="KAH8381561.1"/>
    <property type="molecule type" value="Genomic_DNA"/>
</dbReference>
<evidence type="ECO:0000313" key="3">
    <source>
        <dbReference type="EMBL" id="KAH8381561.1"/>
    </source>
</evidence>
<proteinExistence type="predicted"/>
<feature type="signal peptide" evidence="2">
    <location>
        <begin position="1"/>
        <end position="20"/>
    </location>
</feature>
<dbReference type="InterPro" id="IPR043504">
    <property type="entry name" value="Peptidase_S1_PA_chymotrypsin"/>
</dbReference>
<dbReference type="SUPFAM" id="SSF50494">
    <property type="entry name" value="Trypsin-like serine proteases"/>
    <property type="match status" value="1"/>
</dbReference>
<feature type="non-terminal residue" evidence="3">
    <location>
        <position position="1"/>
    </location>
</feature>
<evidence type="ECO:0000256" key="2">
    <source>
        <dbReference type="SAM" id="SignalP"/>
    </source>
</evidence>
<comment type="caution">
    <text evidence="3">The sequence shown here is derived from an EMBL/GenBank/DDBJ whole genome shotgun (WGS) entry which is preliminary data.</text>
</comment>
<dbReference type="AlphaFoldDB" id="A0AAD4PPB7"/>
<evidence type="ECO:0000313" key="4">
    <source>
        <dbReference type="Proteomes" id="UP001200034"/>
    </source>
</evidence>
<reference evidence="3" key="1">
    <citation type="journal article" date="2021" name="Mol. Ecol. Resour.">
        <title>Phylogenomic analyses of the genus Drosophila reveals genomic signals of climate adaptation.</title>
        <authorList>
            <person name="Li F."/>
            <person name="Rane R.V."/>
            <person name="Luria V."/>
            <person name="Xiong Z."/>
            <person name="Chen J."/>
            <person name="Li Z."/>
            <person name="Catullo R.A."/>
            <person name="Griffin P.C."/>
            <person name="Schiffer M."/>
            <person name="Pearce S."/>
            <person name="Lee S.F."/>
            <person name="McElroy K."/>
            <person name="Stocker A."/>
            <person name="Shirriffs J."/>
            <person name="Cockerell F."/>
            <person name="Coppin C."/>
            <person name="Sgro C.M."/>
            <person name="Karger A."/>
            <person name="Cain J.W."/>
            <person name="Weber J.A."/>
            <person name="Santpere G."/>
            <person name="Kirschner M.W."/>
            <person name="Hoffmann A.A."/>
            <person name="Oakeshott J.G."/>
            <person name="Zhang G."/>
        </authorList>
    </citation>
    <scope>NUCLEOTIDE SEQUENCE</scope>
    <source>
        <strain evidence="3">BGI-SZ-2011g</strain>
    </source>
</reference>
<feature type="region of interest" description="Disordered" evidence="1">
    <location>
        <begin position="43"/>
        <end position="63"/>
    </location>
</feature>
<organism evidence="3 4">
    <name type="scientific">Drosophila rubida</name>
    <dbReference type="NCBI Taxonomy" id="30044"/>
    <lineage>
        <taxon>Eukaryota</taxon>
        <taxon>Metazoa</taxon>
        <taxon>Ecdysozoa</taxon>
        <taxon>Arthropoda</taxon>
        <taxon>Hexapoda</taxon>
        <taxon>Insecta</taxon>
        <taxon>Pterygota</taxon>
        <taxon>Neoptera</taxon>
        <taxon>Endopterygota</taxon>
        <taxon>Diptera</taxon>
        <taxon>Brachycera</taxon>
        <taxon>Muscomorpha</taxon>
        <taxon>Ephydroidea</taxon>
        <taxon>Drosophilidae</taxon>
        <taxon>Drosophila</taxon>
    </lineage>
</organism>